<keyword evidence="3" id="KW-1185">Reference proteome</keyword>
<protein>
    <submittedName>
        <fullName evidence="2">Fam-h protein</fullName>
    </submittedName>
</protein>
<keyword evidence="1" id="KW-1133">Transmembrane helix</keyword>
<evidence type="ECO:0000313" key="3">
    <source>
        <dbReference type="Proteomes" id="UP000220158"/>
    </source>
</evidence>
<organism evidence="2 3">
    <name type="scientific">Plasmodium relictum</name>
    <dbReference type="NCBI Taxonomy" id="85471"/>
    <lineage>
        <taxon>Eukaryota</taxon>
        <taxon>Sar</taxon>
        <taxon>Alveolata</taxon>
        <taxon>Apicomplexa</taxon>
        <taxon>Aconoidasida</taxon>
        <taxon>Haemosporida</taxon>
        <taxon>Plasmodiidae</taxon>
        <taxon>Plasmodium</taxon>
        <taxon>Plasmodium (Haemamoeba)</taxon>
    </lineage>
</organism>
<name>A0A1J1GKV4_PLARL</name>
<dbReference type="VEuPathDB" id="PlasmoDB:PRELSG_0006000"/>
<dbReference type="EMBL" id="CVMU01000366">
    <property type="protein sequence ID" value="CRG85174.1"/>
    <property type="molecule type" value="Genomic_DNA"/>
</dbReference>
<keyword evidence="1" id="KW-0812">Transmembrane</keyword>
<reference evidence="2 3" key="1">
    <citation type="submission" date="2015-04" db="EMBL/GenBank/DDBJ databases">
        <authorList>
            <consortium name="Pathogen Informatics"/>
        </authorList>
    </citation>
    <scope>NUCLEOTIDE SEQUENCE [LARGE SCALE GENOMIC DNA]</scope>
    <source>
        <strain evidence="2 3">SGS1</strain>
    </source>
</reference>
<dbReference type="Proteomes" id="UP000220158">
    <property type="component" value="Unassembled WGS sequence"/>
</dbReference>
<feature type="transmembrane region" description="Helical" evidence="1">
    <location>
        <begin position="12"/>
        <end position="37"/>
    </location>
</feature>
<dbReference type="RefSeq" id="XP_028531249.1">
    <property type="nucleotide sequence ID" value="XM_028676634.1"/>
</dbReference>
<dbReference type="KEGG" id="prel:PRELSG_0006000"/>
<feature type="transmembrane region" description="Helical" evidence="1">
    <location>
        <begin position="194"/>
        <end position="212"/>
    </location>
</feature>
<proteinExistence type="predicted"/>
<feature type="transmembrane region" description="Helical" evidence="1">
    <location>
        <begin position="164"/>
        <end position="182"/>
    </location>
</feature>
<sequence length="227" mass="26949">MNKKMNDIFNIIAYFGLYSNVYKGYITTDVFTIQIYHKKEKKYILYFLKKLFIFSFLIWALQCFNNWYSFRSWNYKNNSNILNLGANRLLAEKIYKIGQGKEELKLCEQQYKVKTELEQNNGQKEIEECIDAEQESGIEAKKEDKELKCNKKTLKKYNNISKVCSLYFAFILSFISFLLSIINVNAQEPEIERIIFLCINLSVIIFSVLLIMEKIKIKHKEKLQLSN</sequence>
<gene>
    <name evidence="2" type="ORF">PRELSG_0006000</name>
</gene>
<evidence type="ECO:0000313" key="2">
    <source>
        <dbReference type="EMBL" id="CRG85174.1"/>
    </source>
</evidence>
<dbReference type="AlphaFoldDB" id="A0A1J1GKV4"/>
<evidence type="ECO:0000256" key="1">
    <source>
        <dbReference type="SAM" id="Phobius"/>
    </source>
</evidence>
<accession>A0A1J1GKV4</accession>
<keyword evidence="1" id="KW-0472">Membrane</keyword>
<dbReference type="GeneID" id="39733971"/>